<feature type="non-terminal residue" evidence="1">
    <location>
        <position position="88"/>
    </location>
</feature>
<evidence type="ECO:0000313" key="1">
    <source>
        <dbReference type="EMBL" id="NKY39856.1"/>
    </source>
</evidence>
<gene>
    <name evidence="1" type="ORF">HGA02_10035</name>
</gene>
<reference evidence="1 2" key="1">
    <citation type="submission" date="2020-04" db="EMBL/GenBank/DDBJ databases">
        <title>MicrobeNet Type strains.</title>
        <authorList>
            <person name="Nicholson A.C."/>
        </authorList>
    </citation>
    <scope>NUCLEOTIDE SEQUENCE [LARGE SCALE GENOMIC DNA]</scope>
    <source>
        <strain evidence="1 2">ATCC BAA-787</strain>
    </source>
</reference>
<keyword evidence="2" id="KW-1185">Reference proteome</keyword>
<comment type="caution">
    <text evidence="1">The sequence shown here is derived from an EMBL/GenBank/DDBJ whole genome shotgun (WGS) entry which is preliminary data.</text>
</comment>
<dbReference type="EMBL" id="JAAXOY010000224">
    <property type="protein sequence ID" value="NKY39856.1"/>
    <property type="molecule type" value="Genomic_DNA"/>
</dbReference>
<protein>
    <submittedName>
        <fullName evidence="1">Uncharacterized protein</fullName>
    </submittedName>
</protein>
<organism evidence="1 2">
    <name type="scientific">Cellulomonas septica</name>
    <dbReference type="NCBI Taxonomy" id="285080"/>
    <lineage>
        <taxon>Bacteria</taxon>
        <taxon>Bacillati</taxon>
        <taxon>Actinomycetota</taxon>
        <taxon>Actinomycetes</taxon>
        <taxon>Micrococcales</taxon>
        <taxon>Cellulomonadaceae</taxon>
        <taxon>Cellulomonas</taxon>
    </lineage>
</organism>
<dbReference type="RefSeq" id="WP_168678884.1">
    <property type="nucleotide sequence ID" value="NZ_JAAXOY010000224.1"/>
</dbReference>
<sequence>MRATDAVDRHLARLVDAGASRSLHRQRRWALRHALTAAALAGVHGPSPLPHDVAATAPDDLDAAERRIDVAELLSPAFLDWYLPWAAD</sequence>
<accession>A0ABX1K0T3</accession>
<dbReference type="Proteomes" id="UP000777774">
    <property type="component" value="Unassembled WGS sequence"/>
</dbReference>
<evidence type="ECO:0000313" key="2">
    <source>
        <dbReference type="Proteomes" id="UP000777774"/>
    </source>
</evidence>
<name>A0ABX1K0T3_9CELL</name>
<proteinExistence type="predicted"/>